<protein>
    <submittedName>
        <fullName evidence="6">Bis(5'-nucleosyl)-tetraphosphatase (Asymmetrical)</fullName>
        <ecNumber evidence="6">3.6.1.17</ecNumber>
    </submittedName>
</protein>
<evidence type="ECO:0000256" key="3">
    <source>
        <dbReference type="ARBA" id="ARBA00022801"/>
    </source>
</evidence>
<dbReference type="InterPro" id="IPR000086">
    <property type="entry name" value="NUDIX_hydrolase_dom"/>
</dbReference>
<feature type="domain" description="Nudix hydrolase" evidence="5">
    <location>
        <begin position="20"/>
        <end position="154"/>
    </location>
</feature>
<dbReference type="GO" id="GO:0046872">
    <property type="term" value="F:metal ion binding"/>
    <property type="evidence" value="ECO:0007669"/>
    <property type="project" value="UniProtKB-KW"/>
</dbReference>
<keyword evidence="2" id="KW-0479">Metal-binding</keyword>
<sequence length="162" mass="18349">MKTAAKQLIATEKRILTPSGRLQQVAALVYRREMDALQVLVITSRGTGRWIIPKGWPQVGRTLAETALREAFEEAGIRGDVSPEPIGSYNYCKMDMPPERINQFSVAVYAVRFTGQEKSWPERDQRICEWVCPHEAARRVEETELKQILLRFGDSGMVVAAE</sequence>
<keyword evidence="3 6" id="KW-0378">Hydrolase</keyword>
<reference evidence="7" key="1">
    <citation type="submission" date="2017-12" db="EMBL/GenBank/DDBJ databases">
        <authorList>
            <person name="Diaz M."/>
        </authorList>
    </citation>
    <scope>NUCLEOTIDE SEQUENCE [LARGE SCALE GENOMIC DNA]</scope>
    <source>
        <strain evidence="7">FI11154</strain>
    </source>
</reference>
<dbReference type="EC" id="3.6.1.17" evidence="6"/>
<proteinExistence type="predicted"/>
<dbReference type="Pfam" id="PF00293">
    <property type="entry name" value="NUDIX"/>
    <property type="match status" value="1"/>
</dbReference>
<accession>A0A2P9HN74</accession>
<name>A0A2P9HN74_9HYPH</name>
<dbReference type="Proteomes" id="UP000246073">
    <property type="component" value="Unassembled WGS sequence"/>
</dbReference>
<dbReference type="RefSeq" id="WP_109369101.1">
    <property type="nucleotide sequence ID" value="NZ_OOFM01000005.1"/>
</dbReference>
<dbReference type="CDD" id="cd04666">
    <property type="entry name" value="NUDIX_DIPP2_like_Nudt4"/>
    <property type="match status" value="1"/>
</dbReference>
<dbReference type="PROSITE" id="PS51462">
    <property type="entry name" value="NUDIX"/>
    <property type="match status" value="1"/>
</dbReference>
<comment type="cofactor">
    <cofactor evidence="1">
        <name>Mg(2+)</name>
        <dbReference type="ChEBI" id="CHEBI:18420"/>
    </cofactor>
</comment>
<evidence type="ECO:0000256" key="2">
    <source>
        <dbReference type="ARBA" id="ARBA00022723"/>
    </source>
</evidence>
<keyword evidence="4" id="KW-0460">Magnesium</keyword>
<evidence type="ECO:0000256" key="1">
    <source>
        <dbReference type="ARBA" id="ARBA00001946"/>
    </source>
</evidence>
<evidence type="ECO:0000313" key="6">
    <source>
        <dbReference type="EMBL" id="SPL65463.1"/>
    </source>
</evidence>
<dbReference type="EMBL" id="OOFM01000005">
    <property type="protein sequence ID" value="SPL65463.1"/>
    <property type="molecule type" value="Genomic_DNA"/>
</dbReference>
<evidence type="ECO:0000259" key="5">
    <source>
        <dbReference type="PROSITE" id="PS51462"/>
    </source>
</evidence>
<dbReference type="InterPro" id="IPR015797">
    <property type="entry name" value="NUDIX_hydrolase-like_dom_sf"/>
</dbReference>
<dbReference type="AlphaFoldDB" id="A0A2P9HN74"/>
<dbReference type="PANTHER" id="PTHR12629">
    <property type="entry name" value="DIPHOSPHOINOSITOL POLYPHOSPHATE PHOSPHOHYDROLASE"/>
    <property type="match status" value="1"/>
</dbReference>
<evidence type="ECO:0000313" key="7">
    <source>
        <dbReference type="Proteomes" id="UP000246073"/>
    </source>
</evidence>
<gene>
    <name evidence="6" type="ORF">OHAE_1330</name>
</gene>
<dbReference type="GO" id="GO:0004081">
    <property type="term" value="F:bis(5'-nucleosyl)-tetraphosphatase (asymmetrical) activity"/>
    <property type="evidence" value="ECO:0007669"/>
    <property type="project" value="UniProtKB-EC"/>
</dbReference>
<evidence type="ECO:0000256" key="4">
    <source>
        <dbReference type="ARBA" id="ARBA00022842"/>
    </source>
</evidence>
<dbReference type="Gene3D" id="3.90.79.10">
    <property type="entry name" value="Nucleoside Triphosphate Pyrophosphohydrolase"/>
    <property type="match status" value="1"/>
</dbReference>
<organism evidence="6 7">
    <name type="scientific">Ochrobactrum soli</name>
    <dbReference type="NCBI Taxonomy" id="2448455"/>
    <lineage>
        <taxon>Bacteria</taxon>
        <taxon>Pseudomonadati</taxon>
        <taxon>Pseudomonadota</taxon>
        <taxon>Alphaproteobacteria</taxon>
        <taxon>Hyphomicrobiales</taxon>
        <taxon>Brucellaceae</taxon>
        <taxon>Brucella/Ochrobactrum group</taxon>
        <taxon>Ochrobactrum</taxon>
    </lineage>
</organism>
<dbReference type="GO" id="GO:0005737">
    <property type="term" value="C:cytoplasm"/>
    <property type="evidence" value="ECO:0007669"/>
    <property type="project" value="TreeGrafter"/>
</dbReference>
<dbReference type="PANTHER" id="PTHR12629:SF0">
    <property type="entry name" value="DIPHOSPHOINOSITOL-POLYPHOSPHATE DIPHOSPHATASE"/>
    <property type="match status" value="1"/>
</dbReference>
<dbReference type="InterPro" id="IPR047198">
    <property type="entry name" value="DDP-like_NUDIX"/>
</dbReference>
<dbReference type="SUPFAM" id="SSF55811">
    <property type="entry name" value="Nudix"/>
    <property type="match status" value="1"/>
</dbReference>